<comment type="subcellular location">
    <subcellularLocation>
        <location evidence="2">Cytoplasm</location>
    </subcellularLocation>
</comment>
<dbReference type="Pfam" id="PF05724">
    <property type="entry name" value="TPMT"/>
    <property type="match status" value="1"/>
</dbReference>
<evidence type="ECO:0000256" key="4">
    <source>
        <dbReference type="ARBA" id="ARBA00011905"/>
    </source>
</evidence>
<evidence type="ECO:0000256" key="8">
    <source>
        <dbReference type="ARBA" id="ARBA00022691"/>
    </source>
</evidence>
<proteinExistence type="inferred from homology"/>
<name>A0ABS9KFK4_9BACT</name>
<dbReference type="GO" id="GO:0008119">
    <property type="term" value="F:thiopurine S-methyltransferase activity"/>
    <property type="evidence" value="ECO:0007669"/>
    <property type="project" value="UniProtKB-EC"/>
</dbReference>
<dbReference type="EC" id="2.1.1.67" evidence="4 9"/>
<dbReference type="Gene3D" id="3.40.50.150">
    <property type="entry name" value="Vaccinia Virus protein VP39"/>
    <property type="match status" value="1"/>
</dbReference>
<dbReference type="PANTHER" id="PTHR10259">
    <property type="entry name" value="THIOPURINE S-METHYLTRANSFERASE"/>
    <property type="match status" value="1"/>
</dbReference>
<evidence type="ECO:0000256" key="9">
    <source>
        <dbReference type="NCBIfam" id="TIGR03840"/>
    </source>
</evidence>
<dbReference type="Proteomes" id="UP001165366">
    <property type="component" value="Unassembled WGS sequence"/>
</dbReference>
<evidence type="ECO:0000256" key="1">
    <source>
        <dbReference type="ARBA" id="ARBA00000903"/>
    </source>
</evidence>
<comment type="similarity">
    <text evidence="3">Belongs to the class I-like SAM-binding methyltransferase superfamily. TPMT family.</text>
</comment>
<dbReference type="InterPro" id="IPR008854">
    <property type="entry name" value="TPMT"/>
</dbReference>
<keyword evidence="5" id="KW-0963">Cytoplasm</keyword>
<dbReference type="HAMAP" id="MF_00812">
    <property type="entry name" value="Thiopur_methtran"/>
    <property type="match status" value="1"/>
</dbReference>
<dbReference type="PIRSF" id="PIRSF023956">
    <property type="entry name" value="Thiopurine_S-methyltransferase"/>
    <property type="match status" value="1"/>
</dbReference>
<keyword evidence="8" id="KW-0949">S-adenosyl-L-methionine</keyword>
<gene>
    <name evidence="10" type="primary">tmpT</name>
    <name evidence="10" type="ORF">L6773_13700</name>
</gene>
<evidence type="ECO:0000256" key="7">
    <source>
        <dbReference type="ARBA" id="ARBA00022679"/>
    </source>
</evidence>
<reference evidence="10" key="1">
    <citation type="submission" date="2022-01" db="EMBL/GenBank/DDBJ databases">
        <authorList>
            <person name="Wang Y."/>
        </authorList>
    </citation>
    <scope>NUCLEOTIDE SEQUENCE</scope>
    <source>
        <strain evidence="10">WB101</strain>
    </source>
</reference>
<dbReference type="InterPro" id="IPR025835">
    <property type="entry name" value="Thiopurine_S-MeTrfase"/>
</dbReference>
<sequence>MELSYWKSKWQKGKIGFHMEDGYPGLEKYWDSIPLGNNPNTFVPLCGKSKDLLWLAEHCKKVVGVEISNLAVEQFLIENSLDAEISTFADFKIYRIQNIEIWNGDFFKLPKHKLPPLDLVFDRAALVALPAKMRTLYAEKILELTSDKTIILQHMYHYRQEEMNGPPFSVSTEELEELYGKEFQLQILEKNELNIDFYKKFKNRGLHSYFIEILSLLLPVEELQTK</sequence>
<keyword evidence="6 10" id="KW-0489">Methyltransferase</keyword>
<organism evidence="10 11">
    <name type="scientific">Rhodohalobacter sulfatireducens</name>
    <dbReference type="NCBI Taxonomy" id="2911366"/>
    <lineage>
        <taxon>Bacteria</taxon>
        <taxon>Pseudomonadati</taxon>
        <taxon>Balneolota</taxon>
        <taxon>Balneolia</taxon>
        <taxon>Balneolales</taxon>
        <taxon>Balneolaceae</taxon>
        <taxon>Rhodohalobacter</taxon>
    </lineage>
</organism>
<dbReference type="PANTHER" id="PTHR10259:SF11">
    <property type="entry name" value="THIOPURINE S-METHYLTRANSFERASE"/>
    <property type="match status" value="1"/>
</dbReference>
<dbReference type="RefSeq" id="WP_237854988.1">
    <property type="nucleotide sequence ID" value="NZ_JAKLWS010000018.1"/>
</dbReference>
<dbReference type="GO" id="GO:0032259">
    <property type="term" value="P:methylation"/>
    <property type="evidence" value="ECO:0007669"/>
    <property type="project" value="UniProtKB-KW"/>
</dbReference>
<dbReference type="InterPro" id="IPR022474">
    <property type="entry name" value="Thiopur_S-MeTfrase_Se/Te_detox"/>
</dbReference>
<keyword evidence="11" id="KW-1185">Reference proteome</keyword>
<evidence type="ECO:0000256" key="3">
    <source>
        <dbReference type="ARBA" id="ARBA00008145"/>
    </source>
</evidence>
<dbReference type="SUPFAM" id="SSF53335">
    <property type="entry name" value="S-adenosyl-L-methionine-dependent methyltransferases"/>
    <property type="match status" value="1"/>
</dbReference>
<dbReference type="EMBL" id="JAKLWS010000018">
    <property type="protein sequence ID" value="MCG2589628.1"/>
    <property type="molecule type" value="Genomic_DNA"/>
</dbReference>
<dbReference type="NCBIfam" id="NF009732">
    <property type="entry name" value="PRK13255.1"/>
    <property type="match status" value="1"/>
</dbReference>
<dbReference type="PROSITE" id="PS51585">
    <property type="entry name" value="SAM_MT_TPMT"/>
    <property type="match status" value="1"/>
</dbReference>
<evidence type="ECO:0000256" key="6">
    <source>
        <dbReference type="ARBA" id="ARBA00022603"/>
    </source>
</evidence>
<comment type="caution">
    <text evidence="10">The sequence shown here is derived from an EMBL/GenBank/DDBJ whole genome shotgun (WGS) entry which is preliminary data.</text>
</comment>
<evidence type="ECO:0000313" key="10">
    <source>
        <dbReference type="EMBL" id="MCG2589628.1"/>
    </source>
</evidence>
<evidence type="ECO:0000313" key="11">
    <source>
        <dbReference type="Proteomes" id="UP001165366"/>
    </source>
</evidence>
<reference evidence="10" key="2">
    <citation type="submission" date="2024-05" db="EMBL/GenBank/DDBJ databases">
        <title>Rhodohalobacter halophilus gen. nov., sp. nov., a moderately halophilic member of the family Balneolaceae.</title>
        <authorList>
            <person name="Xia J."/>
        </authorList>
    </citation>
    <scope>NUCLEOTIDE SEQUENCE</scope>
    <source>
        <strain evidence="10">WB101</strain>
    </source>
</reference>
<dbReference type="InterPro" id="IPR029063">
    <property type="entry name" value="SAM-dependent_MTases_sf"/>
</dbReference>
<evidence type="ECO:0000256" key="2">
    <source>
        <dbReference type="ARBA" id="ARBA00004496"/>
    </source>
</evidence>
<dbReference type="NCBIfam" id="TIGR03840">
    <property type="entry name" value="TMPT_Se_Te"/>
    <property type="match status" value="1"/>
</dbReference>
<protein>
    <recommendedName>
        <fullName evidence="4 9">Thiopurine S-methyltransferase</fullName>
        <ecNumber evidence="4 9">2.1.1.67</ecNumber>
    </recommendedName>
</protein>
<comment type="catalytic activity">
    <reaction evidence="1">
        <text>S-adenosyl-L-methionine + a thiopurine = S-adenosyl-L-homocysteine + a thiopurine S-methylether.</text>
        <dbReference type="EC" id="2.1.1.67"/>
    </reaction>
</comment>
<keyword evidence="7 10" id="KW-0808">Transferase</keyword>
<evidence type="ECO:0000256" key="5">
    <source>
        <dbReference type="ARBA" id="ARBA00022490"/>
    </source>
</evidence>
<accession>A0ABS9KFK4</accession>